<feature type="compositionally biased region" description="Polar residues" evidence="1">
    <location>
        <begin position="218"/>
        <end position="228"/>
    </location>
</feature>
<dbReference type="InterPro" id="IPR036915">
    <property type="entry name" value="Cyclin-like_sf"/>
</dbReference>
<evidence type="ECO:0000313" key="3">
    <source>
        <dbReference type="Proteomes" id="UP000054350"/>
    </source>
</evidence>
<feature type="region of interest" description="Disordered" evidence="1">
    <location>
        <begin position="218"/>
        <end position="237"/>
    </location>
</feature>
<dbReference type="AlphaFoldDB" id="A0A0L0SY04"/>
<dbReference type="Gene3D" id="1.10.472.10">
    <property type="entry name" value="Cyclin-like"/>
    <property type="match status" value="1"/>
</dbReference>
<dbReference type="GO" id="GO:0000307">
    <property type="term" value="C:cyclin-dependent protein kinase holoenzyme complex"/>
    <property type="evidence" value="ECO:0007669"/>
    <property type="project" value="TreeGrafter"/>
</dbReference>
<feature type="compositionally biased region" description="Gly residues" evidence="1">
    <location>
        <begin position="550"/>
        <end position="565"/>
    </location>
</feature>
<dbReference type="GO" id="GO:0005634">
    <property type="term" value="C:nucleus"/>
    <property type="evidence" value="ECO:0007669"/>
    <property type="project" value="TreeGrafter"/>
</dbReference>
<dbReference type="EMBL" id="GG745352">
    <property type="protein sequence ID" value="KNE67214.1"/>
    <property type="molecule type" value="Genomic_DNA"/>
</dbReference>
<dbReference type="VEuPathDB" id="FungiDB:AMAG_12285"/>
<feature type="region of interest" description="Disordered" evidence="1">
    <location>
        <begin position="419"/>
        <end position="467"/>
    </location>
</feature>
<feature type="compositionally biased region" description="Pro residues" evidence="1">
    <location>
        <begin position="708"/>
        <end position="722"/>
    </location>
</feature>
<evidence type="ECO:0000313" key="2">
    <source>
        <dbReference type="EMBL" id="KNE67214.1"/>
    </source>
</evidence>
<feature type="compositionally biased region" description="Polar residues" evidence="1">
    <location>
        <begin position="538"/>
        <end position="547"/>
    </location>
</feature>
<dbReference type="STRING" id="578462.A0A0L0SY04"/>
<feature type="region of interest" description="Disordered" evidence="1">
    <location>
        <begin position="528"/>
        <end position="592"/>
    </location>
</feature>
<dbReference type="OrthoDB" id="5304883at2759"/>
<reference evidence="3" key="2">
    <citation type="submission" date="2009-11" db="EMBL/GenBank/DDBJ databases">
        <title>The Genome Sequence of Allomyces macrogynus strain ATCC 38327.</title>
        <authorList>
            <consortium name="The Broad Institute Genome Sequencing Platform"/>
            <person name="Russ C."/>
            <person name="Cuomo C."/>
            <person name="Shea T."/>
            <person name="Young S.K."/>
            <person name="Zeng Q."/>
            <person name="Koehrsen M."/>
            <person name="Haas B."/>
            <person name="Borodovsky M."/>
            <person name="Guigo R."/>
            <person name="Alvarado L."/>
            <person name="Berlin A."/>
            <person name="Borenstein D."/>
            <person name="Chen Z."/>
            <person name="Engels R."/>
            <person name="Freedman E."/>
            <person name="Gellesch M."/>
            <person name="Goldberg J."/>
            <person name="Griggs A."/>
            <person name="Gujja S."/>
            <person name="Heiman D."/>
            <person name="Hepburn T."/>
            <person name="Howarth C."/>
            <person name="Jen D."/>
            <person name="Larson L."/>
            <person name="Lewis B."/>
            <person name="Mehta T."/>
            <person name="Park D."/>
            <person name="Pearson M."/>
            <person name="Roberts A."/>
            <person name="Saif S."/>
            <person name="Shenoy N."/>
            <person name="Sisk P."/>
            <person name="Stolte C."/>
            <person name="Sykes S."/>
            <person name="Walk T."/>
            <person name="White J."/>
            <person name="Yandava C."/>
            <person name="Burger G."/>
            <person name="Gray M.W."/>
            <person name="Holland P.W.H."/>
            <person name="King N."/>
            <person name="Lang F.B.F."/>
            <person name="Roger A.J."/>
            <person name="Ruiz-Trillo I."/>
            <person name="Lander E."/>
            <person name="Nusbaum C."/>
        </authorList>
    </citation>
    <scope>NUCLEOTIDE SEQUENCE [LARGE SCALE GENOMIC DNA]</scope>
    <source>
        <strain evidence="3">ATCC 38327</strain>
    </source>
</reference>
<accession>A0A0L0SY04</accession>
<feature type="region of interest" description="Disordered" evidence="1">
    <location>
        <begin position="786"/>
        <end position="812"/>
    </location>
</feature>
<gene>
    <name evidence="2" type="ORF">AMAG_12285</name>
</gene>
<dbReference type="GO" id="GO:0016538">
    <property type="term" value="F:cyclin-dependent protein serine/threonine kinase regulator activity"/>
    <property type="evidence" value="ECO:0007669"/>
    <property type="project" value="TreeGrafter"/>
</dbReference>
<dbReference type="PANTHER" id="PTHR15615">
    <property type="match status" value="1"/>
</dbReference>
<keyword evidence="3" id="KW-1185">Reference proteome</keyword>
<sequence>MEHLDTIPADVLTARLATLLDRLIAAADRAAAAAAQVPSPPSSGRSIPALRRTRSAAVITTTTSSKSVTTTSPFHAKTVPPIALRAYLARMARYAPCPNVVFVAVLVYLDRVAAARTRPVALVAATAHRLALTAVVVATKFWSDVFYTNAHYAKVGGVPTAELNRLEMEFLFRAGFELAIDQRDLDEVAAHLLFDEPVEVGQFAAAIPATVRPTAQMSWTSANESDTGSAGAAGAYVSPHRSPPDAAAYHASQESTASFRGYTTAWPHPCAAYAPVPPAPTAATESSTPHRAYLPVSAPQWIDSAPSRSGSHMRCDSALGYGLEFGASPAPEIVVKRERSGSLGEPLAIAGTLATRGGSIAAAAAAAAVTNGAGRPWPSPPDAVPRGAAAATAGGATRDEAVLIGMPYAAPPAVAVHSTEPCQFPSHPRPSVENDGDDQGERLPMPLPTLPRAPRGAAVHTPVGPSRLPSMLSLATAVTRSPSPARRIGHDYASLACSSLDRRQSAPVLRRVASAAVVAPPLASPVRMGPGGGRAASVVSTPSPHRATTSGGGVGKVGTVAGRGGYPYPSASAGMGRDQGHGRHQAPHTQHQQYTTAPFYPSVTHQQQYAPAGALPSHHQYTGHAVPGPAPPSSAHSHHHHHHHHVSYTASSASQYAHYPTAQTPQYPSTSAAARTPQYASVPYPTSAAQTPQYPTSSSSSTAATPHVHPPSHPRMAIPPPSRIATHAPPSSSIPVLAPLRPDSASSSSTLNHHNPTPPPTQPLAHWTPSRRGSLVAELPPVTVLHAPPRTVSKRTSAQVLRPAAPGESPLRRRASVAHLGAAYHAERTDPKQYAYRAQQTAHAAAQQHVQQQGQSQGGQQRIGPYGAVSSLMLVG</sequence>
<feature type="compositionally biased region" description="Basic residues" evidence="1">
    <location>
        <begin position="636"/>
        <end position="646"/>
    </location>
</feature>
<proteinExistence type="predicted"/>
<reference evidence="2 3" key="1">
    <citation type="submission" date="2009-11" db="EMBL/GenBank/DDBJ databases">
        <title>Annotation of Allomyces macrogynus ATCC 38327.</title>
        <authorList>
            <consortium name="The Broad Institute Genome Sequencing Platform"/>
            <person name="Russ C."/>
            <person name="Cuomo C."/>
            <person name="Burger G."/>
            <person name="Gray M.W."/>
            <person name="Holland P.W.H."/>
            <person name="King N."/>
            <person name="Lang F.B.F."/>
            <person name="Roger A.J."/>
            <person name="Ruiz-Trillo I."/>
            <person name="Young S.K."/>
            <person name="Zeng Q."/>
            <person name="Gargeya S."/>
            <person name="Fitzgerald M."/>
            <person name="Haas B."/>
            <person name="Abouelleil A."/>
            <person name="Alvarado L."/>
            <person name="Arachchi H.M."/>
            <person name="Berlin A."/>
            <person name="Chapman S.B."/>
            <person name="Gearin G."/>
            <person name="Goldberg J."/>
            <person name="Griggs A."/>
            <person name="Gujja S."/>
            <person name="Hansen M."/>
            <person name="Heiman D."/>
            <person name="Howarth C."/>
            <person name="Larimer J."/>
            <person name="Lui A."/>
            <person name="MacDonald P.J.P."/>
            <person name="McCowen C."/>
            <person name="Montmayeur A."/>
            <person name="Murphy C."/>
            <person name="Neiman D."/>
            <person name="Pearson M."/>
            <person name="Priest M."/>
            <person name="Roberts A."/>
            <person name="Saif S."/>
            <person name="Shea T."/>
            <person name="Sisk P."/>
            <person name="Stolte C."/>
            <person name="Sykes S."/>
            <person name="Wortman J."/>
            <person name="Nusbaum C."/>
            <person name="Birren B."/>
        </authorList>
    </citation>
    <scope>NUCLEOTIDE SEQUENCE [LARGE SCALE GENOMIC DNA]</scope>
    <source>
        <strain evidence="2 3">ATCC 38327</strain>
    </source>
</reference>
<dbReference type="Proteomes" id="UP000054350">
    <property type="component" value="Unassembled WGS sequence"/>
</dbReference>
<dbReference type="Pfam" id="PF08613">
    <property type="entry name" value="Cyclin"/>
    <property type="match status" value="1"/>
</dbReference>
<evidence type="ECO:0000256" key="1">
    <source>
        <dbReference type="SAM" id="MobiDB-lite"/>
    </source>
</evidence>
<protein>
    <recommendedName>
        <fullName evidence="4">Cyclin</fullName>
    </recommendedName>
</protein>
<dbReference type="eggNOG" id="KOG1674">
    <property type="taxonomic scope" value="Eukaryota"/>
</dbReference>
<dbReference type="InterPro" id="IPR013922">
    <property type="entry name" value="Cyclin_PHO80-like"/>
</dbReference>
<dbReference type="CDD" id="cd20558">
    <property type="entry name" value="CYCLIN_ScPCL7-like"/>
    <property type="match status" value="1"/>
</dbReference>
<evidence type="ECO:0008006" key="4">
    <source>
        <dbReference type="Google" id="ProtNLM"/>
    </source>
</evidence>
<dbReference type="OMA" id="EYTANTT"/>
<name>A0A0L0SY04_ALLM3</name>
<feature type="compositionally biased region" description="Low complexity" evidence="1">
    <location>
        <begin position="689"/>
        <end position="706"/>
    </location>
</feature>
<dbReference type="SUPFAM" id="SSF47954">
    <property type="entry name" value="Cyclin-like"/>
    <property type="match status" value="1"/>
</dbReference>
<dbReference type="GO" id="GO:0019901">
    <property type="term" value="F:protein kinase binding"/>
    <property type="evidence" value="ECO:0007669"/>
    <property type="project" value="InterPro"/>
</dbReference>
<dbReference type="PANTHER" id="PTHR15615:SF94">
    <property type="entry name" value="PHO85 CYCLIN-6-RELATED"/>
    <property type="match status" value="1"/>
</dbReference>
<feature type="region of interest" description="Disordered" evidence="1">
    <location>
        <begin position="609"/>
        <end position="653"/>
    </location>
</feature>
<feature type="region of interest" description="Disordered" evidence="1">
    <location>
        <begin position="682"/>
        <end position="768"/>
    </location>
</feature>
<organism evidence="2 3">
    <name type="scientific">Allomyces macrogynus (strain ATCC 38327)</name>
    <name type="common">Allomyces javanicus var. macrogynus</name>
    <dbReference type="NCBI Taxonomy" id="578462"/>
    <lineage>
        <taxon>Eukaryota</taxon>
        <taxon>Fungi</taxon>
        <taxon>Fungi incertae sedis</taxon>
        <taxon>Blastocladiomycota</taxon>
        <taxon>Blastocladiomycetes</taxon>
        <taxon>Blastocladiales</taxon>
        <taxon>Blastocladiaceae</taxon>
        <taxon>Allomyces</taxon>
    </lineage>
</organism>